<comment type="caution">
    <text evidence="2">The sequence shown here is derived from an EMBL/GenBank/DDBJ whole genome shotgun (WGS) entry which is preliminary data.</text>
</comment>
<organism evidence="2 3">
    <name type="scientific">Caenimonas aquaedulcis</name>
    <dbReference type="NCBI Taxonomy" id="2793270"/>
    <lineage>
        <taxon>Bacteria</taxon>
        <taxon>Pseudomonadati</taxon>
        <taxon>Pseudomonadota</taxon>
        <taxon>Betaproteobacteria</taxon>
        <taxon>Burkholderiales</taxon>
        <taxon>Comamonadaceae</taxon>
        <taxon>Caenimonas</taxon>
    </lineage>
</organism>
<protein>
    <submittedName>
        <fullName evidence="2">KTSC domain-containing protein</fullName>
    </submittedName>
</protein>
<evidence type="ECO:0000313" key="2">
    <source>
        <dbReference type="EMBL" id="MBG9387148.1"/>
    </source>
</evidence>
<dbReference type="InterPro" id="IPR025309">
    <property type="entry name" value="KTSC_dom"/>
</dbReference>
<dbReference type="RefSeq" id="WP_196985092.1">
    <property type="nucleotide sequence ID" value="NZ_JADWYS010000001.1"/>
</dbReference>
<name>A0A931H242_9BURK</name>
<reference evidence="2" key="1">
    <citation type="submission" date="2020-11" db="EMBL/GenBank/DDBJ databases">
        <title>Bacterial whole genome sequence for Caenimonas sp. DR4.4.</title>
        <authorList>
            <person name="Le V."/>
            <person name="Ko S.-R."/>
            <person name="Ahn C.-Y."/>
            <person name="Oh H.-M."/>
        </authorList>
    </citation>
    <scope>NUCLEOTIDE SEQUENCE</scope>
    <source>
        <strain evidence="2">DR4.4</strain>
    </source>
</reference>
<evidence type="ECO:0000259" key="1">
    <source>
        <dbReference type="Pfam" id="PF13619"/>
    </source>
</evidence>
<dbReference type="AlphaFoldDB" id="A0A931H242"/>
<feature type="domain" description="KTSC" evidence="1">
    <location>
        <begin position="13"/>
        <end position="70"/>
    </location>
</feature>
<accession>A0A931H242</accession>
<gene>
    <name evidence="2" type="ORF">I5803_03890</name>
</gene>
<dbReference type="EMBL" id="JADWYS010000001">
    <property type="protein sequence ID" value="MBG9387148.1"/>
    <property type="molecule type" value="Genomic_DNA"/>
</dbReference>
<dbReference type="Proteomes" id="UP000651050">
    <property type="component" value="Unassembled WGS sequence"/>
</dbReference>
<dbReference type="Pfam" id="PF13619">
    <property type="entry name" value="KTSC"/>
    <property type="match status" value="1"/>
</dbReference>
<proteinExistence type="predicted"/>
<keyword evidence="3" id="KW-1185">Reference proteome</keyword>
<sequence length="83" mass="9669">MHYSANLPREPVTSSAVRSAAYDADEWVLQVKYVNGQVYNYFRVPPLEYERFLEAPSKGAHMNREIKPYYEYELMEAEETSAA</sequence>
<evidence type="ECO:0000313" key="3">
    <source>
        <dbReference type="Proteomes" id="UP000651050"/>
    </source>
</evidence>